<proteinExistence type="predicted"/>
<dbReference type="RefSeq" id="WP_128995432.1">
    <property type="nucleotide sequence ID" value="NZ_PDKN01000002.1"/>
</dbReference>
<keyword evidence="2" id="KW-1185">Reference proteome</keyword>
<comment type="caution">
    <text evidence="1">The sequence shown here is derived from an EMBL/GenBank/DDBJ whole genome shotgun (WGS) entry which is preliminary data.</text>
</comment>
<dbReference type="AlphaFoldDB" id="A0A4Q0XRH7"/>
<protein>
    <submittedName>
        <fullName evidence="1">Uncharacterized protein</fullName>
    </submittedName>
</protein>
<evidence type="ECO:0000313" key="1">
    <source>
        <dbReference type="EMBL" id="RXJ60087.1"/>
    </source>
</evidence>
<sequence>MTTYKNIFDFIRKLKESHYKETLHQEIIKKIVNESDVIPEEDKEYMIRYMNEDARLKSCIQTA</sequence>
<gene>
    <name evidence="1" type="ORF">CRV04_03520</name>
</gene>
<dbReference type="EMBL" id="PDKN01000002">
    <property type="protein sequence ID" value="RXJ60087.1"/>
    <property type="molecule type" value="Genomic_DNA"/>
</dbReference>
<organism evidence="1 2">
    <name type="scientific">Candidatus Marinarcus aquaticus</name>
    <dbReference type="NCBI Taxonomy" id="2044504"/>
    <lineage>
        <taxon>Bacteria</taxon>
        <taxon>Pseudomonadati</taxon>
        <taxon>Campylobacterota</taxon>
        <taxon>Epsilonproteobacteria</taxon>
        <taxon>Campylobacterales</taxon>
        <taxon>Arcobacteraceae</taxon>
        <taxon>Candidatus Marinarcus</taxon>
    </lineage>
</organism>
<accession>A0A4Q0XRH7</accession>
<name>A0A4Q0XRH7_9BACT</name>
<dbReference type="Proteomes" id="UP000290657">
    <property type="component" value="Unassembled WGS sequence"/>
</dbReference>
<evidence type="ECO:0000313" key="2">
    <source>
        <dbReference type="Proteomes" id="UP000290657"/>
    </source>
</evidence>
<reference evidence="1 2" key="1">
    <citation type="submission" date="2017-10" db="EMBL/GenBank/DDBJ databases">
        <title>Genomics of the genus Arcobacter.</title>
        <authorList>
            <person name="Perez-Cataluna A."/>
            <person name="Figueras M.J."/>
        </authorList>
    </citation>
    <scope>NUCLEOTIDE SEQUENCE [LARGE SCALE GENOMIC DNA]</scope>
    <source>
        <strain evidence="1 2">CECT 8987</strain>
    </source>
</reference>